<name>A0ABN4KTN7_VIBHA</name>
<organism evidence="1 2">
    <name type="scientific">Vibrio harveyi</name>
    <name type="common">Beneckea harveyi</name>
    <dbReference type="NCBI Taxonomy" id="669"/>
    <lineage>
        <taxon>Bacteria</taxon>
        <taxon>Pseudomonadati</taxon>
        <taxon>Pseudomonadota</taxon>
        <taxon>Gammaproteobacteria</taxon>
        <taxon>Vibrionales</taxon>
        <taxon>Vibrionaceae</taxon>
        <taxon>Vibrio</taxon>
    </lineage>
</organism>
<dbReference type="EMBL" id="CP014038">
    <property type="protein sequence ID" value="AMF96245.1"/>
    <property type="molecule type" value="Genomic_DNA"/>
</dbReference>
<sequence>MQRCTDHRIRVLITLVAIGLFGCSSSSGTEALASITDKQMQTEDNVAALTLQQNILSDKLELMEKRIDSVNNLLLDQKVFSK</sequence>
<reference evidence="1" key="1">
    <citation type="submission" date="2018-01" db="EMBL/GenBank/DDBJ databases">
        <title>FDA dAtabase for Regulatory Grade micrObial Sequences (FDA-ARGOS): Supporting development and validation of Infectious Disease Dx tests.</title>
        <authorList>
            <person name="Hoffmann M."/>
            <person name="Allard M."/>
            <person name="Evans P."/>
            <person name="Brown E."/>
            <person name="Tallon L."/>
            <person name="Sadzewicz L."/>
            <person name="Sengamalay N."/>
            <person name="Ott S."/>
            <person name="Godinez A."/>
            <person name="Nagaraj S."/>
            <person name="Vyas G."/>
            <person name="Aluvathingal J."/>
            <person name="Nadendla S."/>
            <person name="Geyer C."/>
            <person name="Sichtig H."/>
        </authorList>
    </citation>
    <scope>NUCLEOTIDE SEQUENCE</scope>
    <source>
        <strain evidence="1">FDAARGOS_107</strain>
    </source>
</reference>
<dbReference type="PROSITE" id="PS51257">
    <property type="entry name" value="PROKAR_LIPOPROTEIN"/>
    <property type="match status" value="1"/>
</dbReference>
<keyword evidence="2" id="KW-1185">Reference proteome</keyword>
<evidence type="ECO:0008006" key="3">
    <source>
        <dbReference type="Google" id="ProtNLM"/>
    </source>
</evidence>
<evidence type="ECO:0000313" key="2">
    <source>
        <dbReference type="Proteomes" id="UP000067422"/>
    </source>
</evidence>
<proteinExistence type="predicted"/>
<gene>
    <name evidence="1" type="ORF">AL538_00155</name>
</gene>
<accession>A0ABN4KTN7</accession>
<protein>
    <recommendedName>
        <fullName evidence="3">Lipoprotein</fullName>
    </recommendedName>
</protein>
<dbReference type="Proteomes" id="UP000067422">
    <property type="component" value="Chromosome 1"/>
</dbReference>
<evidence type="ECO:0000313" key="1">
    <source>
        <dbReference type="EMBL" id="AMF96245.1"/>
    </source>
</evidence>